<evidence type="ECO:0000256" key="1">
    <source>
        <dbReference type="SAM" id="SignalP"/>
    </source>
</evidence>
<evidence type="ECO:0000313" key="2">
    <source>
        <dbReference type="EMBL" id="KGX87080.1"/>
    </source>
</evidence>
<proteinExistence type="predicted"/>
<evidence type="ECO:0000313" key="3">
    <source>
        <dbReference type="Proteomes" id="UP000030401"/>
    </source>
</evidence>
<protein>
    <recommendedName>
        <fullName evidence="4">FAD/FMN-containing dehydrogenase</fullName>
    </recommendedName>
</protein>
<name>A0A0A5G7K9_9BACI</name>
<gene>
    <name evidence="2" type="ORF">N784_02570</name>
</gene>
<dbReference type="RefSeq" id="WP_052127196.1">
    <property type="nucleotide sequence ID" value="NZ_AVPG01000009.1"/>
</dbReference>
<dbReference type="eggNOG" id="ENOG5031ZV9">
    <property type="taxonomic scope" value="Bacteria"/>
</dbReference>
<dbReference type="Proteomes" id="UP000030401">
    <property type="component" value="Unassembled WGS sequence"/>
</dbReference>
<dbReference type="OrthoDB" id="2166958at2"/>
<evidence type="ECO:0008006" key="4">
    <source>
        <dbReference type="Google" id="ProtNLM"/>
    </source>
</evidence>
<feature type="signal peptide" evidence="1">
    <location>
        <begin position="1"/>
        <end position="24"/>
    </location>
</feature>
<keyword evidence="3" id="KW-1185">Reference proteome</keyword>
<comment type="caution">
    <text evidence="2">The sequence shown here is derived from an EMBL/GenBank/DDBJ whole genome shotgun (WGS) entry which is preliminary data.</text>
</comment>
<dbReference type="STRING" id="1385512.N784_02570"/>
<dbReference type="AlphaFoldDB" id="A0A0A5G7K9"/>
<keyword evidence="1" id="KW-0732">Signal</keyword>
<organism evidence="2 3">
    <name type="scientific">Pontibacillus litoralis JSM 072002</name>
    <dbReference type="NCBI Taxonomy" id="1385512"/>
    <lineage>
        <taxon>Bacteria</taxon>
        <taxon>Bacillati</taxon>
        <taxon>Bacillota</taxon>
        <taxon>Bacilli</taxon>
        <taxon>Bacillales</taxon>
        <taxon>Bacillaceae</taxon>
        <taxon>Pontibacillus</taxon>
    </lineage>
</organism>
<sequence>MKKKIFSVLLTVLLAVGISNVVLAHGNDDGYMGPMQSDFQKEEMTNWMKNMHPTMNDTQIEQMHRDCHGF</sequence>
<reference evidence="2 3" key="1">
    <citation type="submission" date="2013-08" db="EMBL/GenBank/DDBJ databases">
        <authorList>
            <person name="Huang J."/>
            <person name="Wang G."/>
        </authorList>
    </citation>
    <scope>NUCLEOTIDE SEQUENCE [LARGE SCALE GENOMIC DNA]</scope>
    <source>
        <strain evidence="2 3">JSM 072002</strain>
    </source>
</reference>
<dbReference type="EMBL" id="AVPG01000009">
    <property type="protein sequence ID" value="KGX87080.1"/>
    <property type="molecule type" value="Genomic_DNA"/>
</dbReference>
<feature type="chain" id="PRO_5002021684" description="FAD/FMN-containing dehydrogenase" evidence="1">
    <location>
        <begin position="25"/>
        <end position="70"/>
    </location>
</feature>
<accession>A0A0A5G7K9</accession>